<comment type="caution">
    <text evidence="8">The sequence shown here is derived from an EMBL/GenBank/DDBJ whole genome shotgun (WGS) entry which is preliminary data.</text>
</comment>
<feature type="domain" description="CWH43-like N-terminal" evidence="7">
    <location>
        <begin position="71"/>
        <end position="289"/>
    </location>
</feature>
<feature type="transmembrane region" description="Helical" evidence="6">
    <location>
        <begin position="200"/>
        <end position="220"/>
    </location>
</feature>
<dbReference type="InterPro" id="IPR050911">
    <property type="entry name" value="DRAM/TMEM150_Autophagy_Mod"/>
</dbReference>
<dbReference type="OrthoDB" id="193930at2759"/>
<reference evidence="9" key="1">
    <citation type="journal article" date="2023" name="Commun. Biol.">
        <title>Genome analysis of Parmales, the sister group of diatoms, reveals the evolutionary specialization of diatoms from phago-mixotrophs to photoautotrophs.</title>
        <authorList>
            <person name="Ban H."/>
            <person name="Sato S."/>
            <person name="Yoshikawa S."/>
            <person name="Yamada K."/>
            <person name="Nakamura Y."/>
            <person name="Ichinomiya M."/>
            <person name="Sato N."/>
            <person name="Blanc-Mathieu R."/>
            <person name="Endo H."/>
            <person name="Kuwata A."/>
            <person name="Ogata H."/>
        </authorList>
    </citation>
    <scope>NUCLEOTIDE SEQUENCE [LARGE SCALE GENOMIC DNA]</scope>
</reference>
<feature type="transmembrane region" description="Helical" evidence="6">
    <location>
        <begin position="172"/>
        <end position="194"/>
    </location>
</feature>
<dbReference type="EMBL" id="BRYA01000276">
    <property type="protein sequence ID" value="GMI46035.1"/>
    <property type="molecule type" value="Genomic_DNA"/>
</dbReference>
<organism evidence="8 9">
    <name type="scientific">Triparma columacea</name>
    <dbReference type="NCBI Taxonomy" id="722753"/>
    <lineage>
        <taxon>Eukaryota</taxon>
        <taxon>Sar</taxon>
        <taxon>Stramenopiles</taxon>
        <taxon>Ochrophyta</taxon>
        <taxon>Bolidophyceae</taxon>
        <taxon>Parmales</taxon>
        <taxon>Triparmaceae</taxon>
        <taxon>Triparma</taxon>
    </lineage>
</organism>
<evidence type="ECO:0000256" key="4">
    <source>
        <dbReference type="ARBA" id="ARBA00023136"/>
    </source>
</evidence>
<gene>
    <name evidence="8" type="ORF">TrCOL_g12751</name>
</gene>
<evidence type="ECO:0000256" key="6">
    <source>
        <dbReference type="SAM" id="Phobius"/>
    </source>
</evidence>
<comment type="subcellular location">
    <subcellularLocation>
        <location evidence="1">Endomembrane system</location>
        <topology evidence="1">Multi-pass membrane protein</topology>
    </subcellularLocation>
</comment>
<keyword evidence="2 6" id="KW-0812">Transmembrane</keyword>
<evidence type="ECO:0000313" key="8">
    <source>
        <dbReference type="EMBL" id="GMI46035.1"/>
    </source>
</evidence>
<dbReference type="PANTHER" id="PTHR21324">
    <property type="entry name" value="FASTING-INDUCIBLE INTEGRAL MEMBRANE PROTEIN TM6P1-RELATED"/>
    <property type="match status" value="1"/>
</dbReference>
<dbReference type="AlphaFoldDB" id="A0A9W7GLG8"/>
<protein>
    <recommendedName>
        <fullName evidence="7">CWH43-like N-terminal domain-containing protein</fullName>
    </recommendedName>
</protein>
<dbReference type="Pfam" id="PF10277">
    <property type="entry name" value="Frag1"/>
    <property type="match status" value="1"/>
</dbReference>
<feature type="region of interest" description="Disordered" evidence="5">
    <location>
        <begin position="1"/>
        <end position="42"/>
    </location>
</feature>
<keyword evidence="9" id="KW-1185">Reference proteome</keyword>
<keyword evidence="4 6" id="KW-0472">Membrane</keyword>
<keyword evidence="3 6" id="KW-1133">Transmembrane helix</keyword>
<feature type="compositionally biased region" description="Gly residues" evidence="5">
    <location>
        <begin position="12"/>
        <end position="36"/>
    </location>
</feature>
<evidence type="ECO:0000256" key="2">
    <source>
        <dbReference type="ARBA" id="ARBA00022692"/>
    </source>
</evidence>
<accession>A0A9W7GLG8</accession>
<dbReference type="PANTHER" id="PTHR21324:SF2">
    <property type="entry name" value="EG:22E5.9 PROTEIN"/>
    <property type="match status" value="1"/>
</dbReference>
<dbReference type="InterPro" id="IPR019402">
    <property type="entry name" value="CWH43_N"/>
</dbReference>
<evidence type="ECO:0000256" key="5">
    <source>
        <dbReference type="SAM" id="MobiDB-lite"/>
    </source>
</evidence>
<feature type="transmembrane region" description="Helical" evidence="6">
    <location>
        <begin position="131"/>
        <end position="151"/>
    </location>
</feature>
<feature type="transmembrane region" description="Helical" evidence="6">
    <location>
        <begin position="266"/>
        <end position="286"/>
    </location>
</feature>
<feature type="transmembrane region" description="Helical" evidence="6">
    <location>
        <begin position="241"/>
        <end position="260"/>
    </location>
</feature>
<proteinExistence type="predicted"/>
<evidence type="ECO:0000259" key="7">
    <source>
        <dbReference type="Pfam" id="PF10277"/>
    </source>
</evidence>
<evidence type="ECO:0000313" key="9">
    <source>
        <dbReference type="Proteomes" id="UP001165065"/>
    </source>
</evidence>
<evidence type="ECO:0000256" key="3">
    <source>
        <dbReference type="ARBA" id="ARBA00022989"/>
    </source>
</evidence>
<evidence type="ECO:0000256" key="1">
    <source>
        <dbReference type="ARBA" id="ARBA00004127"/>
    </source>
</evidence>
<dbReference type="Proteomes" id="UP001165065">
    <property type="component" value="Unassembled WGS sequence"/>
</dbReference>
<dbReference type="GO" id="GO:0012505">
    <property type="term" value="C:endomembrane system"/>
    <property type="evidence" value="ECO:0007669"/>
    <property type="project" value="UniProtKB-SubCell"/>
</dbReference>
<name>A0A9W7GLG8_9STRA</name>
<sequence>MVTKQVTKEAASGGGGGGGLRGGNMPPTGGGGGAGGRSKVPPVSRVVPRTVNCHYENDKINLVGHGLGKRIILSHAFMTAFTFIATYVISYFGFEVASDTPLKVPRRQVNITDFHISTSVDYGIARCIGSVGLPMVGVGFCLIATWRYFYVHAHLPSREGAYTLFPHKRNNMSLICAALSSVGIFGVAAFPSVVHKPAHFFFAFVAFSNIVGYMMMQISLDRSLKLYKLNETEKMLHGARIGMAYIGACGLVGMIVSMKILKKKDYSSAFELMMALSFMAFLCSFFNQLTHVEISISANVNEASGDIGLLTRLDIEDDLDEDDDDEGFGEEEDGVGNNRASFIRNVSKVSNIPTSRLRAVSWSL</sequence>
<feature type="transmembrane region" description="Helical" evidence="6">
    <location>
        <begin position="71"/>
        <end position="94"/>
    </location>
</feature>